<sequence>MSTHVRLIVANGKSHRQGVMIFGRRIVEEMMVSLLRSPTSYEVFPAAVRTQARGARKIFLFVSEEARFLRIPLVDSEVYSVLPALCTFSAFLFSRSADLSRPRNEPSASRTTCYTPQLPPKGRMTHYQSKEEECQSGKGDDVEGKGGTGRSD</sequence>
<proteinExistence type="predicted"/>
<gene>
    <name evidence="2" type="ORF">BDV96DRAFT_607367</name>
</gene>
<dbReference type="EMBL" id="ML977362">
    <property type="protein sequence ID" value="KAF2106491.1"/>
    <property type="molecule type" value="Genomic_DNA"/>
</dbReference>
<feature type="compositionally biased region" description="Polar residues" evidence="1">
    <location>
        <begin position="106"/>
        <end position="115"/>
    </location>
</feature>
<dbReference type="AlphaFoldDB" id="A0A6A5YJV4"/>
<keyword evidence="3" id="KW-1185">Reference proteome</keyword>
<name>A0A6A5YJV4_9PLEO</name>
<organism evidence="2 3">
    <name type="scientific">Lophiotrema nucula</name>
    <dbReference type="NCBI Taxonomy" id="690887"/>
    <lineage>
        <taxon>Eukaryota</taxon>
        <taxon>Fungi</taxon>
        <taxon>Dikarya</taxon>
        <taxon>Ascomycota</taxon>
        <taxon>Pezizomycotina</taxon>
        <taxon>Dothideomycetes</taxon>
        <taxon>Pleosporomycetidae</taxon>
        <taxon>Pleosporales</taxon>
        <taxon>Lophiotremataceae</taxon>
        <taxon>Lophiotrema</taxon>
    </lineage>
</organism>
<protein>
    <submittedName>
        <fullName evidence="2">Uncharacterized protein</fullName>
    </submittedName>
</protein>
<feature type="compositionally biased region" description="Basic and acidic residues" evidence="1">
    <location>
        <begin position="128"/>
        <end position="144"/>
    </location>
</feature>
<accession>A0A6A5YJV4</accession>
<reference evidence="2" key="1">
    <citation type="journal article" date="2020" name="Stud. Mycol.">
        <title>101 Dothideomycetes genomes: a test case for predicting lifestyles and emergence of pathogens.</title>
        <authorList>
            <person name="Haridas S."/>
            <person name="Albert R."/>
            <person name="Binder M."/>
            <person name="Bloem J."/>
            <person name="Labutti K."/>
            <person name="Salamov A."/>
            <person name="Andreopoulos B."/>
            <person name="Baker S."/>
            <person name="Barry K."/>
            <person name="Bills G."/>
            <person name="Bluhm B."/>
            <person name="Cannon C."/>
            <person name="Castanera R."/>
            <person name="Culley D."/>
            <person name="Daum C."/>
            <person name="Ezra D."/>
            <person name="Gonzalez J."/>
            <person name="Henrissat B."/>
            <person name="Kuo A."/>
            <person name="Liang C."/>
            <person name="Lipzen A."/>
            <person name="Lutzoni F."/>
            <person name="Magnuson J."/>
            <person name="Mondo S."/>
            <person name="Nolan M."/>
            <person name="Ohm R."/>
            <person name="Pangilinan J."/>
            <person name="Park H.-J."/>
            <person name="Ramirez L."/>
            <person name="Alfaro M."/>
            <person name="Sun H."/>
            <person name="Tritt A."/>
            <person name="Yoshinaga Y."/>
            <person name="Zwiers L.-H."/>
            <person name="Turgeon B."/>
            <person name="Goodwin S."/>
            <person name="Spatafora J."/>
            <person name="Crous P."/>
            <person name="Grigoriev I."/>
        </authorList>
    </citation>
    <scope>NUCLEOTIDE SEQUENCE</scope>
    <source>
        <strain evidence="2">CBS 627.86</strain>
    </source>
</reference>
<evidence type="ECO:0000313" key="3">
    <source>
        <dbReference type="Proteomes" id="UP000799770"/>
    </source>
</evidence>
<dbReference type="Proteomes" id="UP000799770">
    <property type="component" value="Unassembled WGS sequence"/>
</dbReference>
<evidence type="ECO:0000313" key="2">
    <source>
        <dbReference type="EMBL" id="KAF2106491.1"/>
    </source>
</evidence>
<evidence type="ECO:0000256" key="1">
    <source>
        <dbReference type="SAM" id="MobiDB-lite"/>
    </source>
</evidence>
<feature type="region of interest" description="Disordered" evidence="1">
    <location>
        <begin position="97"/>
        <end position="152"/>
    </location>
</feature>